<dbReference type="NCBIfam" id="TIGR03323">
    <property type="entry name" value="alt_F1F0_F1_gam"/>
    <property type="match status" value="1"/>
</dbReference>
<evidence type="ECO:0000256" key="7">
    <source>
        <dbReference type="ARBA" id="ARBA00023136"/>
    </source>
</evidence>
<evidence type="ECO:0000256" key="3">
    <source>
        <dbReference type="ARBA" id="ARBA00007681"/>
    </source>
</evidence>
<keyword evidence="8" id="KW-0139">CF(1)</keyword>
<dbReference type="GO" id="GO:0046933">
    <property type="term" value="F:proton-transporting ATP synthase activity, rotational mechanism"/>
    <property type="evidence" value="ECO:0007669"/>
    <property type="project" value="InterPro"/>
</dbReference>
<dbReference type="PANTHER" id="PTHR11693:SF22">
    <property type="entry name" value="ATP SYNTHASE SUBUNIT GAMMA, MITOCHONDRIAL"/>
    <property type="match status" value="1"/>
</dbReference>
<keyword evidence="7" id="KW-0472">Membrane</keyword>
<proteinExistence type="inferred from homology"/>
<dbReference type="PRINTS" id="PR00126">
    <property type="entry name" value="ATPASEGAMMA"/>
</dbReference>
<keyword evidence="6" id="KW-0406">Ion transport</keyword>
<evidence type="ECO:0000256" key="8">
    <source>
        <dbReference type="ARBA" id="ARBA00023196"/>
    </source>
</evidence>
<name>A0A4R4KM07_9BACT</name>
<comment type="subcellular location">
    <subcellularLocation>
        <location evidence="2">Membrane</location>
        <topology evidence="2">Peripheral membrane protein</topology>
    </subcellularLocation>
</comment>
<evidence type="ECO:0000313" key="11">
    <source>
        <dbReference type="Proteomes" id="UP000295706"/>
    </source>
</evidence>
<dbReference type="InterPro" id="IPR000131">
    <property type="entry name" value="ATP_synth_F1_gsu"/>
</dbReference>
<evidence type="ECO:0000313" key="10">
    <source>
        <dbReference type="EMBL" id="TDB68036.1"/>
    </source>
</evidence>
<evidence type="ECO:0000256" key="9">
    <source>
        <dbReference type="ARBA" id="ARBA00023310"/>
    </source>
</evidence>
<dbReference type="Proteomes" id="UP000295706">
    <property type="component" value="Unassembled WGS sequence"/>
</dbReference>
<dbReference type="SUPFAM" id="SSF52943">
    <property type="entry name" value="ATP synthase (F1-ATPase), gamma subunit"/>
    <property type="match status" value="1"/>
</dbReference>
<dbReference type="InterPro" id="IPR035968">
    <property type="entry name" value="ATP_synth_F1_ATPase_gsu"/>
</dbReference>
<evidence type="ECO:0000256" key="2">
    <source>
        <dbReference type="ARBA" id="ARBA00004170"/>
    </source>
</evidence>
<keyword evidence="11" id="KW-1185">Reference proteome</keyword>
<sequence length="296" mass="32955">MDTLESLRRKLDGAEDLKSVVSTMKAMAASNIGQYETALSSLEDYSTTVALGIVAYLRTNRSKSLVQAKNALKQEATSHIAIVFGSDQGLVGQFNDSLAGFVAKTLQDLPGKKSVWAVGERIQLLLSDEGFLPEKLFPVPGSVKYISPLVGELLVKSQEETDYESTTHLHIFHNKPNPEFGYSQVVQQILPLNENWLELFKEKKWPTKNPPQVVGNPMKTLSALIREYLYISLFQACAESLASENASRLIAMQRAEKSIEELLEELGFKFHRLRQSSIDEELFDVVAGFEALKGND</sequence>
<dbReference type="EMBL" id="SMJU01000002">
    <property type="protein sequence ID" value="TDB68036.1"/>
    <property type="molecule type" value="Genomic_DNA"/>
</dbReference>
<reference evidence="10 11" key="1">
    <citation type="submission" date="2019-02" db="EMBL/GenBank/DDBJ databases">
        <title>Arundinibacter roseus gen. nov., sp. nov., a new member of the family Cytophagaceae.</title>
        <authorList>
            <person name="Szuroczki S."/>
            <person name="Khayer B."/>
            <person name="Sproer C."/>
            <person name="Toumi M."/>
            <person name="Szabo A."/>
            <person name="Felfoldi T."/>
            <person name="Schumann P."/>
            <person name="Toth E."/>
        </authorList>
    </citation>
    <scope>NUCLEOTIDE SEQUENCE [LARGE SCALE GENOMIC DNA]</scope>
    <source>
        <strain evidence="10 11">DMA-k-7a</strain>
    </source>
</reference>
<organism evidence="10 11">
    <name type="scientific">Arundinibacter roseus</name>
    <dbReference type="NCBI Taxonomy" id="2070510"/>
    <lineage>
        <taxon>Bacteria</taxon>
        <taxon>Pseudomonadati</taxon>
        <taxon>Bacteroidota</taxon>
        <taxon>Cytophagia</taxon>
        <taxon>Cytophagales</taxon>
        <taxon>Spirosomataceae</taxon>
        <taxon>Arundinibacter</taxon>
    </lineage>
</organism>
<accession>A0A4R4KM07</accession>
<comment type="function">
    <text evidence="1">Produces ATP from ADP in the presence of a proton gradient across the membrane. The gamma chain is believed to be important in regulating ATPase activity and the flow of protons through the CF(0) complex.</text>
</comment>
<keyword evidence="5" id="KW-0375">Hydrogen ion transport</keyword>
<evidence type="ECO:0000256" key="4">
    <source>
        <dbReference type="ARBA" id="ARBA00022448"/>
    </source>
</evidence>
<comment type="caution">
    <text evidence="10">The sequence shown here is derived from an EMBL/GenBank/DDBJ whole genome shotgun (WGS) entry which is preliminary data.</text>
</comment>
<dbReference type="CDD" id="cd12151">
    <property type="entry name" value="F1-ATPase_gamma"/>
    <property type="match status" value="1"/>
</dbReference>
<keyword evidence="4" id="KW-0813">Transport</keyword>
<dbReference type="OrthoDB" id="9812769at2"/>
<comment type="similarity">
    <text evidence="3">Belongs to the ATPase gamma chain family.</text>
</comment>
<keyword evidence="9" id="KW-0066">ATP synthesis</keyword>
<dbReference type="Gene3D" id="1.10.287.80">
    <property type="entry name" value="ATP synthase, gamma subunit, helix hairpin domain"/>
    <property type="match status" value="1"/>
</dbReference>
<evidence type="ECO:0000256" key="1">
    <source>
        <dbReference type="ARBA" id="ARBA00003456"/>
    </source>
</evidence>
<dbReference type="AlphaFoldDB" id="A0A4R4KM07"/>
<dbReference type="InterPro" id="IPR017709">
    <property type="entry name" value="Alt_ATP_synth_F1_gsu"/>
</dbReference>
<dbReference type="Gene3D" id="3.40.1380.10">
    <property type="match status" value="1"/>
</dbReference>
<dbReference type="GO" id="GO:0045259">
    <property type="term" value="C:proton-transporting ATP synthase complex"/>
    <property type="evidence" value="ECO:0007669"/>
    <property type="project" value="UniProtKB-KW"/>
</dbReference>
<gene>
    <name evidence="10" type="ORF">EZE20_03680</name>
</gene>
<dbReference type="PANTHER" id="PTHR11693">
    <property type="entry name" value="ATP SYNTHASE GAMMA CHAIN"/>
    <property type="match status" value="1"/>
</dbReference>
<evidence type="ECO:0000256" key="5">
    <source>
        <dbReference type="ARBA" id="ARBA00022781"/>
    </source>
</evidence>
<protein>
    <submittedName>
        <fullName evidence="10">F0F1 ATP synthase subunit gamma</fullName>
    </submittedName>
</protein>
<dbReference type="Pfam" id="PF00231">
    <property type="entry name" value="ATP-synt"/>
    <property type="match status" value="1"/>
</dbReference>
<evidence type="ECO:0000256" key="6">
    <source>
        <dbReference type="ARBA" id="ARBA00023065"/>
    </source>
</evidence>
<dbReference type="RefSeq" id="WP_132114614.1">
    <property type="nucleotide sequence ID" value="NZ_SMJU01000002.1"/>
</dbReference>